<dbReference type="AlphaFoldDB" id="A0A1B7Y367"/>
<proteinExistence type="predicted"/>
<keyword evidence="3" id="KW-1185">Reference proteome</keyword>
<protein>
    <submittedName>
        <fullName evidence="2">FluG domain-containing protein</fullName>
    </submittedName>
</protein>
<organism evidence="2 3">
    <name type="scientific">Colletotrichum higginsianum (strain IMI 349063)</name>
    <name type="common">Crucifer anthracnose fungus</name>
    <dbReference type="NCBI Taxonomy" id="759273"/>
    <lineage>
        <taxon>Eukaryota</taxon>
        <taxon>Fungi</taxon>
        <taxon>Dikarya</taxon>
        <taxon>Ascomycota</taxon>
        <taxon>Pezizomycotina</taxon>
        <taxon>Sordariomycetes</taxon>
        <taxon>Hypocreomycetidae</taxon>
        <taxon>Glomerellales</taxon>
        <taxon>Glomerellaceae</taxon>
        <taxon>Colletotrichum</taxon>
        <taxon>Colletotrichum destructivum species complex</taxon>
    </lineage>
</organism>
<gene>
    <name evidence="2" type="ORF">CH63R_10596</name>
</gene>
<feature type="compositionally biased region" description="Polar residues" evidence="1">
    <location>
        <begin position="39"/>
        <end position="50"/>
    </location>
</feature>
<dbReference type="VEuPathDB" id="FungiDB:CH63R_10596"/>
<evidence type="ECO:0000313" key="2">
    <source>
        <dbReference type="EMBL" id="OBR06476.1"/>
    </source>
</evidence>
<evidence type="ECO:0000313" key="3">
    <source>
        <dbReference type="Proteomes" id="UP000092177"/>
    </source>
</evidence>
<comment type="caution">
    <text evidence="2">The sequence shown here is derived from an EMBL/GenBank/DDBJ whole genome shotgun (WGS) entry which is preliminary data.</text>
</comment>
<accession>A0A1B7Y367</accession>
<dbReference type="Proteomes" id="UP000092177">
    <property type="component" value="Unassembled WGS sequence"/>
</dbReference>
<dbReference type="GeneID" id="28869677"/>
<dbReference type="RefSeq" id="XP_018154994.1">
    <property type="nucleotide sequence ID" value="XM_018305570.1"/>
</dbReference>
<dbReference type="KEGG" id="chig:CH63R_10596"/>
<feature type="region of interest" description="Disordered" evidence="1">
    <location>
        <begin position="37"/>
        <end position="73"/>
    </location>
</feature>
<reference evidence="3" key="1">
    <citation type="journal article" date="2017" name="BMC Genomics">
        <title>Gapless genome assembly of Colletotrichum higginsianum reveals chromosome structure and association of transposable elements with secondary metabolite gene clusters.</title>
        <authorList>
            <person name="Dallery J.-F."/>
            <person name="Lapalu N."/>
            <person name="Zampounis A."/>
            <person name="Pigne S."/>
            <person name="Luyten I."/>
            <person name="Amselem J."/>
            <person name="Wittenberg A.H.J."/>
            <person name="Zhou S."/>
            <person name="de Queiroz M.V."/>
            <person name="Robin G.P."/>
            <person name="Auger A."/>
            <person name="Hainaut M."/>
            <person name="Henrissat B."/>
            <person name="Kim K.-T."/>
            <person name="Lee Y.-H."/>
            <person name="Lespinet O."/>
            <person name="Schwartz D.C."/>
            <person name="Thon M.R."/>
            <person name="O'Connell R.J."/>
        </authorList>
    </citation>
    <scope>NUCLEOTIDE SEQUENCE [LARGE SCALE GENOMIC DNA]</scope>
    <source>
        <strain evidence="3">IMI 349063</strain>
    </source>
</reference>
<dbReference type="EMBL" id="LTAN01000007">
    <property type="protein sequence ID" value="OBR06476.1"/>
    <property type="molecule type" value="Genomic_DNA"/>
</dbReference>
<evidence type="ECO:0000256" key="1">
    <source>
        <dbReference type="SAM" id="MobiDB-lite"/>
    </source>
</evidence>
<sequence>MVEQNAASLTAVGCQPAKKRTDDDVIYLGTYKVKDSTHTVDASQSTTERNSQIRRDHVSSTRSGLRKTHHGRIDTASTLKIPAEMTYKHVRLGVMKDLADLRRAVYGFFDRAGRLRRRTEISKRPGTADLVPWLSAALVAHDQVEYRPCFRGLTHRQLFREMRVAVMLDDVALMFKYCRPTVKNDHFDDQHLVERERAVQRIDFIRCNHPQCQYDPSSRHWMRSDDMYGP</sequence>
<name>A0A1B7Y367_COLHI</name>